<organism evidence="1 2">
    <name type="scientific">Salmonella enterica subsp. enterica serovar Bovismorbificans</name>
    <dbReference type="NCBI Taxonomy" id="58097"/>
    <lineage>
        <taxon>Bacteria</taxon>
        <taxon>Pseudomonadati</taxon>
        <taxon>Pseudomonadota</taxon>
        <taxon>Gammaproteobacteria</taxon>
        <taxon>Enterobacterales</taxon>
        <taxon>Enterobacteriaceae</taxon>
        <taxon>Salmonella</taxon>
    </lineage>
</organism>
<evidence type="ECO:0000313" key="1">
    <source>
        <dbReference type="EMBL" id="CNU34332.1"/>
    </source>
</evidence>
<proteinExistence type="predicted"/>
<reference evidence="1 2" key="1">
    <citation type="submission" date="2015-03" db="EMBL/GenBank/DDBJ databases">
        <authorList>
            <consortium name="Pathogen Informatics"/>
        </authorList>
    </citation>
    <scope>NUCLEOTIDE SEQUENCE [LARGE SCALE GENOMIC DNA]</scope>
    <source>
        <strain evidence="1 2">D4891</strain>
    </source>
</reference>
<accession>A0A655CY15</accession>
<dbReference type="EMBL" id="CQPD01000023">
    <property type="protein sequence ID" value="CNU34332.1"/>
    <property type="molecule type" value="Genomic_DNA"/>
</dbReference>
<gene>
    <name evidence="1" type="ORF">ERS008207_02462</name>
</gene>
<protein>
    <submittedName>
        <fullName evidence="1">Uncharacterized protein</fullName>
    </submittedName>
</protein>
<sequence>MQHRADTFQRQAHFGIKLLGIAGRKIIRMRVDFTRKSGHRQREHIFTVGLRQATNSEFVATRQRFANFFVALAGEFQAELIEFHFTIPQRI</sequence>
<evidence type="ECO:0000313" key="2">
    <source>
        <dbReference type="Proteomes" id="UP000042394"/>
    </source>
</evidence>
<dbReference type="AlphaFoldDB" id="A0A655CY15"/>
<name>A0A655CY15_SALET</name>
<dbReference type="Proteomes" id="UP000042394">
    <property type="component" value="Unassembled WGS sequence"/>
</dbReference>